<dbReference type="KEGG" id="hsk:H4317_06335"/>
<dbReference type="RefSeq" id="WP_185889291.1">
    <property type="nucleotide sequence ID" value="NZ_CP060202.1"/>
</dbReference>
<proteinExistence type="predicted"/>
<reference evidence="2 3" key="1">
    <citation type="submission" date="2020-08" db="EMBL/GenBank/DDBJ databases">
        <title>Hymenobacter sp. S2-20-2 genome sequencing.</title>
        <authorList>
            <person name="Jin L."/>
        </authorList>
    </citation>
    <scope>NUCLEOTIDE SEQUENCE [LARGE SCALE GENOMIC DNA]</scope>
    <source>
        <strain evidence="2 3">S2-20-2</strain>
    </source>
</reference>
<evidence type="ECO:0000313" key="2">
    <source>
        <dbReference type="EMBL" id="QNH63412.1"/>
    </source>
</evidence>
<keyword evidence="1" id="KW-0472">Membrane</keyword>
<evidence type="ECO:0000313" key="3">
    <source>
        <dbReference type="Proteomes" id="UP000515489"/>
    </source>
</evidence>
<protein>
    <submittedName>
        <fullName evidence="2">DUF4199 domain-containing protein</fullName>
    </submittedName>
</protein>
<dbReference type="Proteomes" id="UP000515489">
    <property type="component" value="Chromosome"/>
</dbReference>
<name>A0A7G7WAL9_9BACT</name>
<accession>A0A7G7WAL9</accession>
<dbReference type="InterPro" id="IPR025250">
    <property type="entry name" value="DUF4199"/>
</dbReference>
<organism evidence="2 3">
    <name type="scientific">Hymenobacter sediminicola</name>
    <dbReference type="NCBI Taxonomy" id="2761579"/>
    <lineage>
        <taxon>Bacteria</taxon>
        <taxon>Pseudomonadati</taxon>
        <taxon>Bacteroidota</taxon>
        <taxon>Cytophagia</taxon>
        <taxon>Cytophagales</taxon>
        <taxon>Hymenobacteraceae</taxon>
        <taxon>Hymenobacter</taxon>
    </lineage>
</organism>
<keyword evidence="1" id="KW-0812">Transmembrane</keyword>
<sequence>MENTTTPVAVTPSAVAIRYGLLTGLVSVIFSFLQLSLIDDPETPLRWLSLVILAVGIWLAHKQFKQLNNGFMSYGQGVSTGTILAIVSGVIGGVFSYIYFTFIDPTYMQRVMDLTRSRMEEKGMDDAQVDQAMAMAEKFSGPIATTIFAVLGALLIGFIISLVISAITKHARPEFE</sequence>
<feature type="transmembrane region" description="Helical" evidence="1">
    <location>
        <begin position="45"/>
        <end position="61"/>
    </location>
</feature>
<dbReference type="AlphaFoldDB" id="A0A7G7WAL9"/>
<dbReference type="EMBL" id="CP060202">
    <property type="protein sequence ID" value="QNH63412.1"/>
    <property type="molecule type" value="Genomic_DNA"/>
</dbReference>
<keyword evidence="1" id="KW-1133">Transmembrane helix</keyword>
<feature type="transmembrane region" description="Helical" evidence="1">
    <location>
        <begin position="81"/>
        <end position="102"/>
    </location>
</feature>
<feature type="transmembrane region" description="Helical" evidence="1">
    <location>
        <begin position="16"/>
        <end position="38"/>
    </location>
</feature>
<keyword evidence="3" id="KW-1185">Reference proteome</keyword>
<evidence type="ECO:0000256" key="1">
    <source>
        <dbReference type="SAM" id="Phobius"/>
    </source>
</evidence>
<gene>
    <name evidence="2" type="ORF">H4317_06335</name>
</gene>
<feature type="transmembrane region" description="Helical" evidence="1">
    <location>
        <begin position="143"/>
        <end position="167"/>
    </location>
</feature>
<dbReference type="Pfam" id="PF13858">
    <property type="entry name" value="DUF4199"/>
    <property type="match status" value="1"/>
</dbReference>